<name>A0A2J6R987_HYAVF</name>
<evidence type="ECO:0000259" key="1">
    <source>
        <dbReference type="Pfam" id="PF00149"/>
    </source>
</evidence>
<accession>A0A2J6R987</accession>
<dbReference type="InterPro" id="IPR004843">
    <property type="entry name" value="Calcineurin-like_PHP"/>
</dbReference>
<dbReference type="CDD" id="cd07379">
    <property type="entry name" value="MPP_239FB"/>
    <property type="match status" value="1"/>
</dbReference>
<dbReference type="PANTHER" id="PTHR12905">
    <property type="entry name" value="METALLOPHOSPHOESTERASE"/>
    <property type="match status" value="1"/>
</dbReference>
<evidence type="ECO:0000313" key="3">
    <source>
        <dbReference type="Proteomes" id="UP000235786"/>
    </source>
</evidence>
<feature type="domain" description="Calcineurin-like phosphoesterase" evidence="1">
    <location>
        <begin position="2"/>
        <end position="228"/>
    </location>
</feature>
<dbReference type="OrthoDB" id="3518337at2759"/>
<dbReference type="Pfam" id="PF00149">
    <property type="entry name" value="Metallophos"/>
    <property type="match status" value="1"/>
</dbReference>
<sequence>TKILILSDTHGYASLPSRLPSSLNLDLAIHCGDLSQHGSLSDYRRTLTLVSSLPAPLKLVIPGNHDLSLDPSFPVSNQNFTLTERQELHTQAHSLWTGAETKAAGIVLLKPGFHEFVLGNGARLRVYAMPYTPYPAGVDASEWAFGYASSRDMYNPAGAGIWYSVEGGREEMLIADERRGEVDVLVSHGPPRYRLDLTERGENVGCRQLWRAARRCKPRVHAFGHVHAGYGAERVVWKE</sequence>
<keyword evidence="3" id="KW-1185">Reference proteome</keyword>
<dbReference type="PANTHER" id="PTHR12905:SF0">
    <property type="entry name" value="CALCINEURIN-LIKE PHOSPHOESTERASE DOMAIN-CONTAINING PROTEIN"/>
    <property type="match status" value="1"/>
</dbReference>
<dbReference type="GO" id="GO:0016787">
    <property type="term" value="F:hydrolase activity"/>
    <property type="evidence" value="ECO:0007669"/>
    <property type="project" value="InterPro"/>
</dbReference>
<feature type="non-terminal residue" evidence="2">
    <location>
        <position position="239"/>
    </location>
</feature>
<proteinExistence type="predicted"/>
<dbReference type="SUPFAM" id="SSF56300">
    <property type="entry name" value="Metallo-dependent phosphatases"/>
    <property type="match status" value="1"/>
</dbReference>
<evidence type="ECO:0000313" key="2">
    <source>
        <dbReference type="EMBL" id="PMD35043.1"/>
    </source>
</evidence>
<reference evidence="2 3" key="1">
    <citation type="submission" date="2016-04" db="EMBL/GenBank/DDBJ databases">
        <title>A degradative enzymes factory behind the ericoid mycorrhizal symbiosis.</title>
        <authorList>
            <consortium name="DOE Joint Genome Institute"/>
            <person name="Martino E."/>
            <person name="Morin E."/>
            <person name="Grelet G."/>
            <person name="Kuo A."/>
            <person name="Kohler A."/>
            <person name="Daghino S."/>
            <person name="Barry K."/>
            <person name="Choi C."/>
            <person name="Cichocki N."/>
            <person name="Clum A."/>
            <person name="Copeland A."/>
            <person name="Hainaut M."/>
            <person name="Haridas S."/>
            <person name="Labutti K."/>
            <person name="Lindquist E."/>
            <person name="Lipzen A."/>
            <person name="Khouja H.-R."/>
            <person name="Murat C."/>
            <person name="Ohm R."/>
            <person name="Olson A."/>
            <person name="Spatafora J."/>
            <person name="Veneault-Fourrey C."/>
            <person name="Henrissat B."/>
            <person name="Grigoriev I."/>
            <person name="Martin F."/>
            <person name="Perotto S."/>
        </authorList>
    </citation>
    <scope>NUCLEOTIDE SEQUENCE [LARGE SCALE GENOMIC DNA]</scope>
    <source>
        <strain evidence="2 3">F</strain>
    </source>
</reference>
<dbReference type="AlphaFoldDB" id="A0A2J6R987"/>
<gene>
    <name evidence="2" type="ORF">L207DRAFT_397836</name>
</gene>
<organism evidence="2 3">
    <name type="scientific">Hyaloscypha variabilis (strain UAMH 11265 / GT02V1 / F)</name>
    <name type="common">Meliniomyces variabilis</name>
    <dbReference type="NCBI Taxonomy" id="1149755"/>
    <lineage>
        <taxon>Eukaryota</taxon>
        <taxon>Fungi</taxon>
        <taxon>Dikarya</taxon>
        <taxon>Ascomycota</taxon>
        <taxon>Pezizomycotina</taxon>
        <taxon>Leotiomycetes</taxon>
        <taxon>Helotiales</taxon>
        <taxon>Hyaloscyphaceae</taxon>
        <taxon>Hyaloscypha</taxon>
        <taxon>Hyaloscypha variabilis</taxon>
    </lineage>
</organism>
<dbReference type="EMBL" id="KZ613953">
    <property type="protein sequence ID" value="PMD35043.1"/>
    <property type="molecule type" value="Genomic_DNA"/>
</dbReference>
<dbReference type="InterPro" id="IPR029052">
    <property type="entry name" value="Metallo-depent_PP-like"/>
</dbReference>
<dbReference type="Proteomes" id="UP000235786">
    <property type="component" value="Unassembled WGS sequence"/>
</dbReference>
<dbReference type="InterPro" id="IPR051693">
    <property type="entry name" value="UPF0046_metallophosphoest"/>
</dbReference>
<protein>
    <submittedName>
        <fullName evidence="2">Metallo-dependent phosphatase</fullName>
    </submittedName>
</protein>
<feature type="non-terminal residue" evidence="2">
    <location>
        <position position="1"/>
    </location>
</feature>
<dbReference type="Gene3D" id="3.60.21.10">
    <property type="match status" value="1"/>
</dbReference>